<dbReference type="EMBL" id="MU150982">
    <property type="protein sequence ID" value="KAF9455176.1"/>
    <property type="molecule type" value="Genomic_DNA"/>
</dbReference>
<organism evidence="2 3">
    <name type="scientific">Collybia nuda</name>
    <dbReference type="NCBI Taxonomy" id="64659"/>
    <lineage>
        <taxon>Eukaryota</taxon>
        <taxon>Fungi</taxon>
        <taxon>Dikarya</taxon>
        <taxon>Basidiomycota</taxon>
        <taxon>Agaricomycotina</taxon>
        <taxon>Agaricomycetes</taxon>
        <taxon>Agaricomycetidae</taxon>
        <taxon>Agaricales</taxon>
        <taxon>Tricholomatineae</taxon>
        <taxon>Clitocybaceae</taxon>
        <taxon>Collybia</taxon>
    </lineage>
</organism>
<reference evidence="2" key="1">
    <citation type="submission" date="2020-11" db="EMBL/GenBank/DDBJ databases">
        <authorList>
            <consortium name="DOE Joint Genome Institute"/>
            <person name="Ahrendt S."/>
            <person name="Riley R."/>
            <person name="Andreopoulos W."/>
            <person name="Labutti K."/>
            <person name="Pangilinan J."/>
            <person name="Ruiz-Duenas F.J."/>
            <person name="Barrasa J.M."/>
            <person name="Sanchez-Garcia M."/>
            <person name="Camarero S."/>
            <person name="Miyauchi S."/>
            <person name="Serrano A."/>
            <person name="Linde D."/>
            <person name="Babiker R."/>
            <person name="Drula E."/>
            <person name="Ayuso-Fernandez I."/>
            <person name="Pacheco R."/>
            <person name="Padilla G."/>
            <person name="Ferreira P."/>
            <person name="Barriuso J."/>
            <person name="Kellner H."/>
            <person name="Castanera R."/>
            <person name="Alfaro M."/>
            <person name="Ramirez L."/>
            <person name="Pisabarro A.G."/>
            <person name="Kuo A."/>
            <person name="Tritt A."/>
            <person name="Lipzen A."/>
            <person name="He G."/>
            <person name="Yan M."/>
            <person name="Ng V."/>
            <person name="Cullen D."/>
            <person name="Martin F."/>
            <person name="Rosso M.-N."/>
            <person name="Henrissat B."/>
            <person name="Hibbett D."/>
            <person name="Martinez A.T."/>
            <person name="Grigoriev I.V."/>
        </authorList>
    </citation>
    <scope>NUCLEOTIDE SEQUENCE</scope>
    <source>
        <strain evidence="2">CBS 247.69</strain>
    </source>
</reference>
<evidence type="ECO:0000256" key="1">
    <source>
        <dbReference type="SAM" id="MobiDB-lite"/>
    </source>
</evidence>
<comment type="caution">
    <text evidence="2">The sequence shown here is derived from an EMBL/GenBank/DDBJ whole genome shotgun (WGS) entry which is preliminary data.</text>
</comment>
<feature type="compositionally biased region" description="Polar residues" evidence="1">
    <location>
        <begin position="8"/>
        <end position="26"/>
    </location>
</feature>
<gene>
    <name evidence="2" type="ORF">BDZ94DRAFT_1316582</name>
</gene>
<dbReference type="AlphaFoldDB" id="A0A9P5XTJ5"/>
<evidence type="ECO:0000313" key="2">
    <source>
        <dbReference type="EMBL" id="KAF9455176.1"/>
    </source>
</evidence>
<dbReference type="Proteomes" id="UP000807353">
    <property type="component" value="Unassembled WGS sequence"/>
</dbReference>
<proteinExistence type="predicted"/>
<sequence length="115" mass="11822">MDIVPSTPGISNPASTAGSPVSSQGLSPVPSKEALADFTTPGVPDLPGISSFHSPVPFPSCQHPMPFAVPVPRSSLEEQDWLGMSDSSRNTLAQPAEQGNIESPLLSLPPSFASG</sequence>
<evidence type="ECO:0000313" key="3">
    <source>
        <dbReference type="Proteomes" id="UP000807353"/>
    </source>
</evidence>
<accession>A0A9P5XTJ5</accession>
<name>A0A9P5XTJ5_9AGAR</name>
<feature type="compositionally biased region" description="Low complexity" evidence="1">
    <location>
        <begin position="103"/>
        <end position="115"/>
    </location>
</feature>
<protein>
    <submittedName>
        <fullName evidence="2">Uncharacterized protein</fullName>
    </submittedName>
</protein>
<feature type="region of interest" description="Disordered" evidence="1">
    <location>
        <begin position="1"/>
        <end position="115"/>
    </location>
</feature>
<keyword evidence="3" id="KW-1185">Reference proteome</keyword>